<dbReference type="EMBL" id="PJKA01000009">
    <property type="protein sequence ID" value="PNC18506.1"/>
    <property type="molecule type" value="Genomic_DNA"/>
</dbReference>
<accession>A0A2N8HEN5</accession>
<sequence length="287" mass="33888">MIKFIVVLILVFGYTKVNAFYLKFNEFEENCLWKLDKKIKLLNEWELILEKSIYSYIPYHEKNSLIKTPEWMYNIYLEILKRWEGKYDVFYAYISDTGQCNLVLIKENIVFLCTPYLKIPGSEKKIYDSGELKCMIEEVEEQLFKEENHEKVLELVRQLHMLKSAACEIEVFSKQLPSEITRLILKIMQTFKGLQSTDKTLNGYELEAIYDYMWDGEAQKLQFYGLNSSLFGASIQSITVPGSPGICVGRMFNNLARYVKSKPANEQSELDWLRMEMKELPFLRDFH</sequence>
<dbReference type="OrthoDB" id="9949595at2"/>
<name>A0A2N8HEN5_9BACT</name>
<evidence type="ECO:0000313" key="1">
    <source>
        <dbReference type="EMBL" id="PNC18506.1"/>
    </source>
</evidence>
<dbReference type="AlphaFoldDB" id="A0A2N8HEN5"/>
<reference evidence="1 2" key="1">
    <citation type="journal article" date="2017" name="BMC Genomics">
        <title>Genome sequencing of 39 Akkermansia muciniphila isolates reveals its population structure, genomic and functional diverisity, and global distribution in mammalian gut microbiotas.</title>
        <authorList>
            <person name="Guo X."/>
            <person name="Li S."/>
            <person name="Zhang J."/>
            <person name="Wu F."/>
            <person name="Li X."/>
            <person name="Wu D."/>
            <person name="Zhang M."/>
            <person name="Ou Z."/>
            <person name="Jie Z."/>
            <person name="Yan Q."/>
            <person name="Li P."/>
            <person name="Yi J."/>
            <person name="Peng Y."/>
        </authorList>
    </citation>
    <scope>NUCLEOTIDE SEQUENCE [LARGE SCALE GENOMIC DNA]</scope>
    <source>
        <strain evidence="1 2">GP24</strain>
    </source>
</reference>
<protein>
    <submittedName>
        <fullName evidence="1">Uncharacterized protein</fullName>
    </submittedName>
</protein>
<dbReference type="RefSeq" id="WP_102713175.1">
    <property type="nucleotide sequence ID" value="NZ_PJKA01000009.1"/>
</dbReference>
<organism evidence="1 2">
    <name type="scientific">Akkermansia muciniphila</name>
    <dbReference type="NCBI Taxonomy" id="239935"/>
    <lineage>
        <taxon>Bacteria</taxon>
        <taxon>Pseudomonadati</taxon>
        <taxon>Verrucomicrobiota</taxon>
        <taxon>Verrucomicrobiia</taxon>
        <taxon>Verrucomicrobiales</taxon>
        <taxon>Akkermansiaceae</taxon>
        <taxon>Akkermansia</taxon>
    </lineage>
</organism>
<proteinExistence type="predicted"/>
<dbReference type="Proteomes" id="UP000236000">
    <property type="component" value="Unassembled WGS sequence"/>
</dbReference>
<comment type="caution">
    <text evidence="1">The sequence shown here is derived from an EMBL/GenBank/DDBJ whole genome shotgun (WGS) entry which is preliminary data.</text>
</comment>
<gene>
    <name evidence="1" type="ORF">CXU22_04960</name>
</gene>
<evidence type="ECO:0000313" key="2">
    <source>
        <dbReference type="Proteomes" id="UP000236000"/>
    </source>
</evidence>